<evidence type="ECO:0000313" key="2">
    <source>
        <dbReference type="EMBL" id="QHT34642.1"/>
    </source>
</evidence>
<evidence type="ECO:0000256" key="1">
    <source>
        <dbReference type="SAM" id="Phobius"/>
    </source>
</evidence>
<keyword evidence="1" id="KW-0812">Transmembrane</keyword>
<feature type="transmembrane region" description="Helical" evidence="1">
    <location>
        <begin position="44"/>
        <end position="67"/>
    </location>
</feature>
<dbReference type="AlphaFoldDB" id="A0A6C0F0S9"/>
<name>A0A6C0F0S9_9ZZZZ</name>
<keyword evidence="1" id="KW-0472">Membrane</keyword>
<organism evidence="2">
    <name type="scientific">viral metagenome</name>
    <dbReference type="NCBI Taxonomy" id="1070528"/>
    <lineage>
        <taxon>unclassified sequences</taxon>
        <taxon>metagenomes</taxon>
        <taxon>organismal metagenomes</taxon>
    </lineage>
</organism>
<reference evidence="2" key="1">
    <citation type="journal article" date="2020" name="Nature">
        <title>Giant virus diversity and host interactions through global metagenomics.</title>
        <authorList>
            <person name="Schulz F."/>
            <person name="Roux S."/>
            <person name="Paez-Espino D."/>
            <person name="Jungbluth S."/>
            <person name="Walsh D.A."/>
            <person name="Denef V.J."/>
            <person name="McMahon K.D."/>
            <person name="Konstantinidis K.T."/>
            <person name="Eloe-Fadrosh E.A."/>
            <person name="Kyrpides N.C."/>
            <person name="Woyke T."/>
        </authorList>
    </citation>
    <scope>NUCLEOTIDE SEQUENCE</scope>
    <source>
        <strain evidence="2">GVMAG-M-3300009163-63</strain>
    </source>
</reference>
<keyword evidence="1" id="KW-1133">Transmembrane helix</keyword>
<feature type="transmembrane region" description="Helical" evidence="1">
    <location>
        <begin position="158"/>
        <end position="182"/>
    </location>
</feature>
<dbReference type="EMBL" id="MN739003">
    <property type="protein sequence ID" value="QHT34642.1"/>
    <property type="molecule type" value="Genomic_DNA"/>
</dbReference>
<feature type="transmembrane region" description="Helical" evidence="1">
    <location>
        <begin position="20"/>
        <end position="38"/>
    </location>
</feature>
<feature type="transmembrane region" description="Helical" evidence="1">
    <location>
        <begin position="79"/>
        <end position="99"/>
    </location>
</feature>
<feature type="transmembrane region" description="Helical" evidence="1">
    <location>
        <begin position="119"/>
        <end position="137"/>
    </location>
</feature>
<sequence>MNEKIPQISSQSVMGNISYTIKICAVISIIGLVIKFAISSYEASLIGLGLVGLSLFGSMMMVLKYYYSTGSEKSFFNGAVLPSLVQLILICIIVGVLIYQTITTSQNVTSSEFTTFSSISAMLALVQVFITFYYLFLNMKCLNGGKCNLSERDNVTSLGIMYLNIILTLLNVCALGIIQIILTKFYIC</sequence>
<proteinExistence type="predicted"/>
<protein>
    <submittedName>
        <fullName evidence="2">Uncharacterized protein</fullName>
    </submittedName>
</protein>
<accession>A0A6C0F0S9</accession>